<sequence length="785" mass="88840">METTRVQTSVPRVGITDSGLEVLRRYINYPWLPGAVVAAQEFADFKTSISSAEPAPWDESWFKGLQKKYRPPEDKSNLCPLATGIPRQQMGLALSLLPTTIRNQVTSTWMHLHLHTLTNGQLFIAFKTLGDIAKHHGNLLFPGYWTFMIDWNLHFGAQPTEDTDDEFTDLIESWVSTPKPEDAIGSDRDVMIMRGLDRLESDLGRPDTPGQNIDDFLASPSSWLSNGASDSRKLEGTRATKFSTYAASTNAQLHTDMFDPSCPHYRVFDKREKGKHRNLISSPWSLFLQMSFVGQQAESRFKKVVPTSLSNDWTPESWLHIMDMMRTKLFVPIDQSKFDHVPSKRVLLRCAEILCKSGTCPLDPEREMISKLILDRLANATLSYNNNTYSHQRGLLSGWRWTSLMGTMINYAEYLSITDSLAVPRQLKANVCFQGDDALIAVNDWADAVKIVQRYMEVLPVNPSKFFIDNRRSEYLRYVITRNRRLGYYPRAASGIMYANSWAGGAMDPASLASNWSLLYSRGADAKETLYGCARDLCGLLRCNVDEALDLIQTPSSVGGLGWYVPGFQPKTWRRVPFVKRTEIGKDRLVIETDYDNIPKHTRTTMVAAAMQRGHSRPMASVVARSLSTGLVGIASPERPKQRLMSYGRPKVFIASRAHTHHTPRPPQSLLDPLYVNAAVASLDRKGGLRWTDVFRSDDVHWLKARKRNWGMKLFNKWSTGQLSGYAGKRWGDAPDFLAVVRRRVEAEGILPSGHMSMHRVTTRLLELELASRFWLVDTRLRLGA</sequence>
<dbReference type="InterPro" id="IPR043502">
    <property type="entry name" value="DNA/RNA_pol_sf"/>
</dbReference>
<dbReference type="SUPFAM" id="SSF56672">
    <property type="entry name" value="DNA/RNA polymerases"/>
    <property type="match status" value="1"/>
</dbReference>
<name>A0A2V0RAM0_9ZZZZ</name>
<dbReference type="GO" id="GO:0003968">
    <property type="term" value="F:RNA-directed RNA polymerase activity"/>
    <property type="evidence" value="ECO:0007669"/>
    <property type="project" value="InterPro"/>
</dbReference>
<proteinExistence type="predicted"/>
<organism evidence="3">
    <name type="scientific">viral metagenome</name>
    <dbReference type="NCBI Taxonomy" id="1070528"/>
    <lineage>
        <taxon>unclassified sequences</taxon>
        <taxon>metagenomes</taxon>
        <taxon>organismal metagenomes</taxon>
    </lineage>
</organism>
<dbReference type="InterPro" id="IPR001795">
    <property type="entry name" value="RNA-dir_pol_luteovirus"/>
</dbReference>
<evidence type="ECO:0000256" key="1">
    <source>
        <dbReference type="ARBA" id="ARBA00022741"/>
    </source>
</evidence>
<dbReference type="EMBL" id="BDQB01000257">
    <property type="protein sequence ID" value="GBH22389.1"/>
    <property type="molecule type" value="Genomic_RNA"/>
</dbReference>
<dbReference type="AlphaFoldDB" id="A0A2V0RAM0"/>
<dbReference type="GO" id="GO:0003723">
    <property type="term" value="F:RNA binding"/>
    <property type="evidence" value="ECO:0007669"/>
    <property type="project" value="InterPro"/>
</dbReference>
<comment type="caution">
    <text evidence="3">The sequence shown here is derived from an EMBL/GenBank/DDBJ whole genome shotgun (WGS) entry which is preliminary data.</text>
</comment>
<dbReference type="GO" id="GO:0006351">
    <property type="term" value="P:DNA-templated transcription"/>
    <property type="evidence" value="ECO:0007669"/>
    <property type="project" value="InterPro"/>
</dbReference>
<keyword evidence="1" id="KW-0547">Nucleotide-binding</keyword>
<dbReference type="InterPro" id="IPR007094">
    <property type="entry name" value="RNA-dir_pol_PSvirus"/>
</dbReference>
<dbReference type="Pfam" id="PF02123">
    <property type="entry name" value="RdRP_4"/>
    <property type="match status" value="1"/>
</dbReference>
<evidence type="ECO:0000259" key="2">
    <source>
        <dbReference type="PROSITE" id="PS50507"/>
    </source>
</evidence>
<dbReference type="GO" id="GO:0039694">
    <property type="term" value="P:viral RNA genome replication"/>
    <property type="evidence" value="ECO:0007669"/>
    <property type="project" value="InterPro"/>
</dbReference>
<feature type="domain" description="RdRp catalytic" evidence="2">
    <location>
        <begin position="328"/>
        <end position="450"/>
    </location>
</feature>
<evidence type="ECO:0000313" key="3">
    <source>
        <dbReference type="EMBL" id="GBH22389.1"/>
    </source>
</evidence>
<dbReference type="PROSITE" id="PS50507">
    <property type="entry name" value="RDRP_SSRNA_POS"/>
    <property type="match status" value="1"/>
</dbReference>
<accession>A0A2V0RAM0</accession>
<dbReference type="GO" id="GO:0000166">
    <property type="term" value="F:nucleotide binding"/>
    <property type="evidence" value="ECO:0007669"/>
    <property type="project" value="UniProtKB-KW"/>
</dbReference>
<reference evidence="3" key="1">
    <citation type="submission" date="2017-04" db="EMBL/GenBank/DDBJ databases">
        <title>Unveiling RNA virosphere associated with marine microorganisms.</title>
        <authorList>
            <person name="Urayama S."/>
            <person name="Takaki Y."/>
            <person name="Nishi S."/>
            <person name="Yoshida Y."/>
            <person name="Deguchi S."/>
            <person name="Takai K."/>
            <person name="Nunoura T."/>
        </authorList>
    </citation>
    <scope>NUCLEOTIDE SEQUENCE</scope>
</reference>
<protein>
    <submittedName>
        <fullName evidence="3">RdRp</fullName>
    </submittedName>
</protein>